<sequence length="114" mass="13094">MAEYSGMNHGVIAALELSHRWRLEVSNLAITWGDRMPERFADDTPEPPPRSLRYLHVVREYYAAADSLAGEVLESKVSKVVLNDHRTTELKELNRNQEIIYEPSSDEQNPRSDL</sequence>
<dbReference type="AlphaFoldDB" id="A0A225V120"/>
<dbReference type="OrthoDB" id="1730596at2759"/>
<comment type="caution">
    <text evidence="2">The sequence shown here is derived from an EMBL/GenBank/DDBJ whole genome shotgun (WGS) entry which is preliminary data.</text>
</comment>
<feature type="region of interest" description="Disordered" evidence="1">
    <location>
        <begin position="94"/>
        <end position="114"/>
    </location>
</feature>
<gene>
    <name evidence="2" type="ORF">PHMEG_00031163</name>
</gene>
<protein>
    <submittedName>
        <fullName evidence="2">Uncharacterized protein</fullName>
    </submittedName>
</protein>
<reference evidence="3" key="1">
    <citation type="submission" date="2017-03" db="EMBL/GenBank/DDBJ databases">
        <title>Phytopthora megakarya and P. palmivora, two closely related causual agents of cacao black pod achieved similar genome size and gene model numbers by different mechanisms.</title>
        <authorList>
            <person name="Ali S."/>
            <person name="Shao J."/>
            <person name="Larry D.J."/>
            <person name="Kronmiller B."/>
            <person name="Shen D."/>
            <person name="Strem M.D."/>
            <person name="Melnick R.L."/>
            <person name="Guiltinan M.J."/>
            <person name="Tyler B.M."/>
            <person name="Meinhardt L.W."/>
            <person name="Bailey B.A."/>
        </authorList>
    </citation>
    <scope>NUCLEOTIDE SEQUENCE [LARGE SCALE GENOMIC DNA]</scope>
    <source>
        <strain evidence="3">zdho120</strain>
    </source>
</reference>
<name>A0A225V120_9STRA</name>
<evidence type="ECO:0000256" key="1">
    <source>
        <dbReference type="SAM" id="MobiDB-lite"/>
    </source>
</evidence>
<evidence type="ECO:0000313" key="2">
    <source>
        <dbReference type="EMBL" id="OWY98139.1"/>
    </source>
</evidence>
<dbReference type="EMBL" id="NBNE01009702">
    <property type="protein sequence ID" value="OWY98139.1"/>
    <property type="molecule type" value="Genomic_DNA"/>
</dbReference>
<organism evidence="2 3">
    <name type="scientific">Phytophthora megakarya</name>
    <dbReference type="NCBI Taxonomy" id="4795"/>
    <lineage>
        <taxon>Eukaryota</taxon>
        <taxon>Sar</taxon>
        <taxon>Stramenopiles</taxon>
        <taxon>Oomycota</taxon>
        <taxon>Peronosporomycetes</taxon>
        <taxon>Peronosporales</taxon>
        <taxon>Peronosporaceae</taxon>
        <taxon>Phytophthora</taxon>
    </lineage>
</organism>
<keyword evidence="3" id="KW-1185">Reference proteome</keyword>
<proteinExistence type="predicted"/>
<accession>A0A225V120</accession>
<evidence type="ECO:0000313" key="3">
    <source>
        <dbReference type="Proteomes" id="UP000198211"/>
    </source>
</evidence>
<dbReference type="Proteomes" id="UP000198211">
    <property type="component" value="Unassembled WGS sequence"/>
</dbReference>